<protein>
    <submittedName>
        <fullName evidence="1">LbtU family siderophore porin</fullName>
    </submittedName>
</protein>
<dbReference type="SUPFAM" id="SSF56935">
    <property type="entry name" value="Porins"/>
    <property type="match status" value="1"/>
</dbReference>
<keyword evidence="2" id="KW-1185">Reference proteome</keyword>
<evidence type="ECO:0000313" key="1">
    <source>
        <dbReference type="EMBL" id="MDZ8118898.1"/>
    </source>
</evidence>
<evidence type="ECO:0000313" key="2">
    <source>
        <dbReference type="Proteomes" id="UP001290861"/>
    </source>
</evidence>
<name>A0ABU5MXF9_9BACT</name>
<organism evidence="1 2">
    <name type="scientific">Pontiella agarivorans</name>
    <dbReference type="NCBI Taxonomy" id="3038953"/>
    <lineage>
        <taxon>Bacteria</taxon>
        <taxon>Pseudomonadati</taxon>
        <taxon>Kiritimatiellota</taxon>
        <taxon>Kiritimatiellia</taxon>
        <taxon>Kiritimatiellales</taxon>
        <taxon>Pontiellaceae</taxon>
        <taxon>Pontiella</taxon>
    </lineage>
</organism>
<dbReference type="NCBIfam" id="NF033652">
    <property type="entry name" value="LbtU_sider_porin"/>
    <property type="match status" value="1"/>
</dbReference>
<dbReference type="EMBL" id="JARVCO010000010">
    <property type="protein sequence ID" value="MDZ8118898.1"/>
    <property type="molecule type" value="Genomic_DNA"/>
</dbReference>
<gene>
    <name evidence="1" type="ORF">P9H32_09680</name>
</gene>
<accession>A0ABU5MXF9</accession>
<reference evidence="1 2" key="1">
    <citation type="journal article" date="2024" name="Appl. Environ. Microbiol.">
        <title>Pontiella agarivorans sp. nov., a novel marine anaerobic bacterium capable of degrading macroalgal polysaccharides and fixing nitrogen.</title>
        <authorList>
            <person name="Liu N."/>
            <person name="Kivenson V."/>
            <person name="Peng X."/>
            <person name="Cui Z."/>
            <person name="Lankiewicz T.S."/>
            <person name="Gosselin K.M."/>
            <person name="English C.J."/>
            <person name="Blair E.M."/>
            <person name="O'Malley M.A."/>
            <person name="Valentine D.L."/>
        </authorList>
    </citation>
    <scope>NUCLEOTIDE SEQUENCE [LARGE SCALE GENOMIC DNA]</scope>
    <source>
        <strain evidence="1 2">NLcol2</strain>
    </source>
</reference>
<sequence>MKDVKGLLYVAVWIGLTGSVHAQSKVRLTEVPPANELRGEDLSTLVHAGLESLQWGVLLEAEAGYSRAGSVEESDIKLATFEFVMDAAVNDWLGGHVGFLWEEDDTDPVDLDEGYIILGGEAANGFYGQAGKFYLPFGNFETAFISDPLTLELAEINKSSAMAGYATEWFDISAGVFKGDEDDVIQCGYAAVNFNVGETAVVGAYVLSDLLEADGFADLNTNFADRVAGAGGYVNVFVGPLMLNAEVVSALDTIDFGGGEKMQPVAYNLEASCAFSEKWAAGLKYEGSDEFYTEFDAGLGGLFYETGIGGVVSYGFHDNAVIGVEYMRQLNKGADDADLVTVQLALEI</sequence>
<dbReference type="Proteomes" id="UP001290861">
    <property type="component" value="Unassembled WGS sequence"/>
</dbReference>
<dbReference type="RefSeq" id="WP_322608691.1">
    <property type="nucleotide sequence ID" value="NZ_JARVCO010000010.1"/>
</dbReference>
<comment type="caution">
    <text evidence="1">The sequence shown here is derived from an EMBL/GenBank/DDBJ whole genome shotgun (WGS) entry which is preliminary data.</text>
</comment>
<proteinExistence type="predicted"/>